<dbReference type="SUPFAM" id="SSF54427">
    <property type="entry name" value="NTF2-like"/>
    <property type="match status" value="1"/>
</dbReference>
<dbReference type="OrthoDB" id="3211555at2"/>
<gene>
    <name evidence="9" type="ORF">SAMN05421803_10131</name>
</gene>
<dbReference type="Gene3D" id="1.10.1740.10">
    <property type="match status" value="1"/>
</dbReference>
<dbReference type="STRING" id="758803.SAMN05421803_10131"/>
<keyword evidence="10" id="KW-1185">Reference proteome</keyword>
<dbReference type="InterPro" id="IPR007627">
    <property type="entry name" value="RNA_pol_sigma70_r2"/>
</dbReference>
<dbReference type="InterPro" id="IPR014284">
    <property type="entry name" value="RNA_pol_sigma-70_dom"/>
</dbReference>
<dbReference type="Proteomes" id="UP000184452">
    <property type="component" value="Unassembled WGS sequence"/>
</dbReference>
<name>A0A1M6ALP1_9ACTN</name>
<dbReference type="SUPFAM" id="SSF88659">
    <property type="entry name" value="Sigma3 and sigma4 domains of RNA polymerase sigma factors"/>
    <property type="match status" value="1"/>
</dbReference>
<feature type="domain" description="RNA polymerase sigma factor 70 region 4 type 2" evidence="8">
    <location>
        <begin position="110"/>
        <end position="161"/>
    </location>
</feature>
<dbReference type="GO" id="GO:0006352">
    <property type="term" value="P:DNA-templated transcription initiation"/>
    <property type="evidence" value="ECO:0007669"/>
    <property type="project" value="InterPro"/>
</dbReference>
<dbReference type="Pfam" id="PF04542">
    <property type="entry name" value="Sigma70_r2"/>
    <property type="match status" value="1"/>
</dbReference>
<dbReference type="InterPro" id="IPR013249">
    <property type="entry name" value="RNA_pol_sigma70_r4_t2"/>
</dbReference>
<comment type="subunit">
    <text evidence="2">Interacts transiently with the RNA polymerase catalytic core formed by RpoA, RpoB, RpoC and RpoZ (2 alpha, 1 beta, 1 beta' and 1 omega subunit) to form the RNA polymerase holoenzyme that can initiate transcription.</text>
</comment>
<protein>
    <submittedName>
        <fullName evidence="9">RNA polymerase sigma-70 factor, ECF subfamily</fullName>
    </submittedName>
</protein>
<dbReference type="GO" id="GO:0016987">
    <property type="term" value="F:sigma factor activity"/>
    <property type="evidence" value="ECO:0007669"/>
    <property type="project" value="UniProtKB-KW"/>
</dbReference>
<dbReference type="AlphaFoldDB" id="A0A1M6ALP1"/>
<dbReference type="InterPro" id="IPR052704">
    <property type="entry name" value="ECF_Sigma-70_Domain"/>
</dbReference>
<keyword evidence="4" id="KW-0731">Sigma factor</keyword>
<dbReference type="PANTHER" id="PTHR30173">
    <property type="entry name" value="SIGMA 19 FACTOR"/>
    <property type="match status" value="1"/>
</dbReference>
<dbReference type="GO" id="GO:0003677">
    <property type="term" value="F:DNA binding"/>
    <property type="evidence" value="ECO:0007669"/>
    <property type="project" value="InterPro"/>
</dbReference>
<comment type="similarity">
    <text evidence="1">Belongs to the sigma-70 factor family. ECF subfamily.</text>
</comment>
<dbReference type="Gene3D" id="1.10.10.10">
    <property type="entry name" value="Winged helix-like DNA-binding domain superfamily/Winged helix DNA-binding domain"/>
    <property type="match status" value="1"/>
</dbReference>
<feature type="region of interest" description="Disordered" evidence="6">
    <location>
        <begin position="77"/>
        <end position="100"/>
    </location>
</feature>
<dbReference type="InterPro" id="IPR013325">
    <property type="entry name" value="RNA_pol_sigma_r2"/>
</dbReference>
<dbReference type="InterPro" id="IPR036388">
    <property type="entry name" value="WH-like_DNA-bd_sf"/>
</dbReference>
<evidence type="ECO:0000256" key="2">
    <source>
        <dbReference type="ARBA" id="ARBA00011344"/>
    </source>
</evidence>
<dbReference type="NCBIfam" id="TIGR02937">
    <property type="entry name" value="sigma70-ECF"/>
    <property type="match status" value="1"/>
</dbReference>
<evidence type="ECO:0000256" key="6">
    <source>
        <dbReference type="SAM" id="MobiDB-lite"/>
    </source>
</evidence>
<proteinExistence type="inferred from homology"/>
<evidence type="ECO:0000256" key="4">
    <source>
        <dbReference type="ARBA" id="ARBA00023082"/>
    </source>
</evidence>
<dbReference type="InterPro" id="IPR013324">
    <property type="entry name" value="RNA_pol_sigma_r3/r4-like"/>
</dbReference>
<dbReference type="RefSeq" id="WP_073373683.1">
    <property type="nucleotide sequence ID" value="NZ_FQZK01000001.1"/>
</dbReference>
<reference evidence="9 10" key="1">
    <citation type="submission" date="2016-11" db="EMBL/GenBank/DDBJ databases">
        <authorList>
            <person name="Jaros S."/>
            <person name="Januszkiewicz K."/>
            <person name="Wedrychowicz H."/>
        </authorList>
    </citation>
    <scope>NUCLEOTIDE SEQUENCE [LARGE SCALE GENOMIC DNA]</scope>
    <source>
        <strain evidence="9 10">CGMCC 4.5723</strain>
    </source>
</reference>
<feature type="domain" description="RNA polymerase sigma-70 region 2" evidence="7">
    <location>
        <begin position="13"/>
        <end position="76"/>
    </location>
</feature>
<evidence type="ECO:0000313" key="10">
    <source>
        <dbReference type="Proteomes" id="UP000184452"/>
    </source>
</evidence>
<dbReference type="EMBL" id="FQZK01000001">
    <property type="protein sequence ID" value="SHI37351.1"/>
    <property type="molecule type" value="Genomic_DNA"/>
</dbReference>
<feature type="compositionally biased region" description="Basic and acidic residues" evidence="6">
    <location>
        <begin position="77"/>
        <end position="87"/>
    </location>
</feature>
<dbReference type="SUPFAM" id="SSF88946">
    <property type="entry name" value="Sigma2 domain of RNA polymerase sigma factors"/>
    <property type="match status" value="1"/>
</dbReference>
<dbReference type="PANTHER" id="PTHR30173:SF43">
    <property type="entry name" value="ECF RNA POLYMERASE SIGMA FACTOR SIGI-RELATED"/>
    <property type="match status" value="1"/>
</dbReference>
<evidence type="ECO:0000256" key="1">
    <source>
        <dbReference type="ARBA" id="ARBA00010641"/>
    </source>
</evidence>
<evidence type="ECO:0000256" key="3">
    <source>
        <dbReference type="ARBA" id="ARBA00023015"/>
    </source>
</evidence>
<dbReference type="Pfam" id="PF08281">
    <property type="entry name" value="Sigma70_r4_2"/>
    <property type="match status" value="1"/>
</dbReference>
<dbReference type="InterPro" id="IPR032710">
    <property type="entry name" value="NTF2-like_dom_sf"/>
</dbReference>
<evidence type="ECO:0000259" key="8">
    <source>
        <dbReference type="Pfam" id="PF08281"/>
    </source>
</evidence>
<evidence type="ECO:0000256" key="5">
    <source>
        <dbReference type="ARBA" id="ARBA00023163"/>
    </source>
</evidence>
<keyword evidence="3" id="KW-0805">Transcription regulation</keyword>
<sequence length="288" mass="30402">MHEKNAEEERAALFQAHRPLLLSVAHRMLGSHAEAEDAVQEAWLRLARTTGEIDNPAGWLTTVTGRICLDLLRSRTARREEPADRPGTEPADPAPGPEHHALTADAVGVALLVVLDALTPAERLAFVLHDVFAVPFEDIAPIVERTPAAARQLASRARRRIRGAPARTTAVVPGHRDEVVDAFLAAARGGDLTGLLAVLDPGVTARGDVFARLHGIPARTHGADAVAAQALAFSRLARSARPVLVEGRPGFASLSADGPTAVLLLTVAEGRITGIDISCDPDLLAALS</sequence>
<accession>A0A1M6ALP1</accession>
<keyword evidence="5" id="KW-0804">Transcription</keyword>
<organism evidence="9 10">
    <name type="scientific">Nocardiopsis flavescens</name>
    <dbReference type="NCBI Taxonomy" id="758803"/>
    <lineage>
        <taxon>Bacteria</taxon>
        <taxon>Bacillati</taxon>
        <taxon>Actinomycetota</taxon>
        <taxon>Actinomycetes</taxon>
        <taxon>Streptosporangiales</taxon>
        <taxon>Nocardiopsidaceae</taxon>
        <taxon>Nocardiopsis</taxon>
    </lineage>
</organism>
<evidence type="ECO:0000259" key="7">
    <source>
        <dbReference type="Pfam" id="PF04542"/>
    </source>
</evidence>
<evidence type="ECO:0000313" key="9">
    <source>
        <dbReference type="EMBL" id="SHI37351.1"/>
    </source>
</evidence>